<accession>A0A210PUC6</accession>
<evidence type="ECO:0000256" key="2">
    <source>
        <dbReference type="SAM" id="Phobius"/>
    </source>
</evidence>
<keyword evidence="4" id="KW-1185">Reference proteome</keyword>
<keyword evidence="2" id="KW-0472">Membrane</keyword>
<feature type="compositionally biased region" description="Polar residues" evidence="1">
    <location>
        <begin position="244"/>
        <end position="260"/>
    </location>
</feature>
<dbReference type="AlphaFoldDB" id="A0A210PUC6"/>
<name>A0A210PUC6_MIZYE</name>
<evidence type="ECO:0000313" key="3">
    <source>
        <dbReference type="EMBL" id="OWF40088.1"/>
    </source>
</evidence>
<dbReference type="STRING" id="6573.A0A210PUC6"/>
<dbReference type="EMBL" id="NEDP02005488">
    <property type="protein sequence ID" value="OWF40088.1"/>
    <property type="molecule type" value="Genomic_DNA"/>
</dbReference>
<protein>
    <submittedName>
        <fullName evidence="3">Uncharacterized protein</fullName>
    </submittedName>
</protein>
<keyword evidence="2" id="KW-0812">Transmembrane</keyword>
<feature type="region of interest" description="Disordered" evidence="1">
    <location>
        <begin position="236"/>
        <end position="260"/>
    </location>
</feature>
<evidence type="ECO:0000256" key="1">
    <source>
        <dbReference type="SAM" id="MobiDB-lite"/>
    </source>
</evidence>
<comment type="caution">
    <text evidence="3">The sequence shown here is derived from an EMBL/GenBank/DDBJ whole genome shotgun (WGS) entry which is preliminary data.</text>
</comment>
<proteinExistence type="predicted"/>
<keyword evidence="2" id="KW-1133">Transmembrane helix</keyword>
<feature type="region of interest" description="Disordered" evidence="1">
    <location>
        <begin position="176"/>
        <end position="199"/>
    </location>
</feature>
<feature type="transmembrane region" description="Helical" evidence="2">
    <location>
        <begin position="338"/>
        <end position="357"/>
    </location>
</feature>
<evidence type="ECO:0000313" key="4">
    <source>
        <dbReference type="Proteomes" id="UP000242188"/>
    </source>
</evidence>
<organism evidence="3 4">
    <name type="scientific">Mizuhopecten yessoensis</name>
    <name type="common">Japanese scallop</name>
    <name type="synonym">Patinopecten yessoensis</name>
    <dbReference type="NCBI Taxonomy" id="6573"/>
    <lineage>
        <taxon>Eukaryota</taxon>
        <taxon>Metazoa</taxon>
        <taxon>Spiralia</taxon>
        <taxon>Lophotrochozoa</taxon>
        <taxon>Mollusca</taxon>
        <taxon>Bivalvia</taxon>
        <taxon>Autobranchia</taxon>
        <taxon>Pteriomorphia</taxon>
        <taxon>Pectinida</taxon>
        <taxon>Pectinoidea</taxon>
        <taxon>Pectinidae</taxon>
        <taxon>Mizuhopecten</taxon>
    </lineage>
</organism>
<sequence length="359" mass="39959">MTILSLRPSEIRYSQDSIACYFAYGRYSGTKIGQTLDDILQGKCNVRDIPTITVSSRDELWYSGDNRRLWVFRKCEELGIIDRVPAEEGYINSSKFTTYNRGVSIRVRGSPGGQFWTQRYRKDLVIKEPEPPKPVDPATRVINTAPINEYVVHPPVQGNVNLSDPELSEDLSDIASDSDQSVELEPSQSRDCSEGSDSCLQNISADVKNRTEGQANPTFVGDEDDPDQQHVTEVKDLGSEDDIPSQTSPDDLVHSNNGNVSVDLSSSEGGLISCDQPASEDVHHNITLEIDTNHLTASTEPKDYVEVELGHKVREPCQTNMSANFVTFLSKYRCQCSILFTFAVFIFVIFLLIGLLVPL</sequence>
<feature type="region of interest" description="Disordered" evidence="1">
    <location>
        <begin position="208"/>
        <end position="227"/>
    </location>
</feature>
<dbReference type="OrthoDB" id="415230at2759"/>
<dbReference type="Proteomes" id="UP000242188">
    <property type="component" value="Unassembled WGS sequence"/>
</dbReference>
<gene>
    <name evidence="3" type="ORF">KP79_PYT06500</name>
</gene>
<reference evidence="3 4" key="1">
    <citation type="journal article" date="2017" name="Nat. Ecol. Evol.">
        <title>Scallop genome provides insights into evolution of bilaterian karyotype and development.</title>
        <authorList>
            <person name="Wang S."/>
            <person name="Zhang J."/>
            <person name="Jiao W."/>
            <person name="Li J."/>
            <person name="Xun X."/>
            <person name="Sun Y."/>
            <person name="Guo X."/>
            <person name="Huan P."/>
            <person name="Dong B."/>
            <person name="Zhang L."/>
            <person name="Hu X."/>
            <person name="Sun X."/>
            <person name="Wang J."/>
            <person name="Zhao C."/>
            <person name="Wang Y."/>
            <person name="Wang D."/>
            <person name="Huang X."/>
            <person name="Wang R."/>
            <person name="Lv J."/>
            <person name="Li Y."/>
            <person name="Zhang Z."/>
            <person name="Liu B."/>
            <person name="Lu W."/>
            <person name="Hui Y."/>
            <person name="Liang J."/>
            <person name="Zhou Z."/>
            <person name="Hou R."/>
            <person name="Li X."/>
            <person name="Liu Y."/>
            <person name="Li H."/>
            <person name="Ning X."/>
            <person name="Lin Y."/>
            <person name="Zhao L."/>
            <person name="Xing Q."/>
            <person name="Dou J."/>
            <person name="Li Y."/>
            <person name="Mao J."/>
            <person name="Guo H."/>
            <person name="Dou H."/>
            <person name="Li T."/>
            <person name="Mu C."/>
            <person name="Jiang W."/>
            <person name="Fu Q."/>
            <person name="Fu X."/>
            <person name="Miao Y."/>
            <person name="Liu J."/>
            <person name="Yu Q."/>
            <person name="Li R."/>
            <person name="Liao H."/>
            <person name="Li X."/>
            <person name="Kong Y."/>
            <person name="Jiang Z."/>
            <person name="Chourrout D."/>
            <person name="Li R."/>
            <person name="Bao Z."/>
        </authorList>
    </citation>
    <scope>NUCLEOTIDE SEQUENCE [LARGE SCALE GENOMIC DNA]</scope>
    <source>
        <strain evidence="3 4">PY_sf001</strain>
    </source>
</reference>